<dbReference type="AlphaFoldDB" id="A0A9X4MAM5"/>
<keyword evidence="1" id="KW-0472">Membrane</keyword>
<feature type="transmembrane region" description="Helical" evidence="1">
    <location>
        <begin position="12"/>
        <end position="42"/>
    </location>
</feature>
<evidence type="ECO:0000256" key="1">
    <source>
        <dbReference type="SAM" id="Phobius"/>
    </source>
</evidence>
<sequence>MRRTGYRTFCGLCTVLDVILSTLLRPATVVVAAVAYGVWWLLPH</sequence>
<accession>A0A9X4MAM5</accession>
<evidence type="ECO:0000313" key="3">
    <source>
        <dbReference type="Proteomes" id="UP001152755"/>
    </source>
</evidence>
<name>A0A9X4MAM5_9ACTN</name>
<dbReference type="Proteomes" id="UP001152755">
    <property type="component" value="Unassembled WGS sequence"/>
</dbReference>
<proteinExistence type="predicted"/>
<organism evidence="2 3">
    <name type="scientific">Speluncibacter jeojiensis</name>
    <dbReference type="NCBI Taxonomy" id="2710754"/>
    <lineage>
        <taxon>Bacteria</taxon>
        <taxon>Bacillati</taxon>
        <taxon>Actinomycetota</taxon>
        <taxon>Actinomycetes</taxon>
        <taxon>Mycobacteriales</taxon>
        <taxon>Speluncibacteraceae</taxon>
        <taxon>Speluncibacter</taxon>
    </lineage>
</organism>
<comment type="caution">
    <text evidence="2">The sequence shown here is derived from an EMBL/GenBank/DDBJ whole genome shotgun (WGS) entry which is preliminary data.</text>
</comment>
<gene>
    <name evidence="2" type="ORF">NVS88_20945</name>
</gene>
<keyword evidence="1" id="KW-0812">Transmembrane</keyword>
<evidence type="ECO:0000313" key="2">
    <source>
        <dbReference type="EMBL" id="MDG3017026.1"/>
    </source>
</evidence>
<keyword evidence="3" id="KW-1185">Reference proteome</keyword>
<keyword evidence="1" id="KW-1133">Transmembrane helix</keyword>
<protein>
    <submittedName>
        <fullName evidence="2">Uncharacterized protein</fullName>
    </submittedName>
</protein>
<reference evidence="2" key="1">
    <citation type="submission" date="2022-08" db="EMBL/GenBank/DDBJ databases">
        <title>Genome analysis of Corynebacteriales strain.</title>
        <authorList>
            <person name="Lee S.D."/>
        </authorList>
    </citation>
    <scope>NUCLEOTIDE SEQUENCE</scope>
    <source>
        <strain evidence="2">D3-21</strain>
    </source>
</reference>
<dbReference type="EMBL" id="JANRHA010000021">
    <property type="protein sequence ID" value="MDG3017026.1"/>
    <property type="molecule type" value="Genomic_DNA"/>
</dbReference>